<evidence type="ECO:0000256" key="1">
    <source>
        <dbReference type="ARBA" id="ARBA00004613"/>
    </source>
</evidence>
<evidence type="ECO:0000313" key="6">
    <source>
        <dbReference type="EMBL" id="SUZ11640.1"/>
    </source>
</evidence>
<dbReference type="EMBL" id="KE375067">
    <property type="protein sequence ID" value="EPQ64389.1"/>
    <property type="molecule type" value="Genomic_DNA"/>
</dbReference>
<accession>A0A061HI02</accession>
<evidence type="ECO:0000256" key="4">
    <source>
        <dbReference type="SAM" id="SignalP"/>
    </source>
</evidence>
<dbReference type="AlphaFoldDB" id="A0A061HI02"/>
<comment type="subcellular location">
    <subcellularLocation>
        <location evidence="1">Secreted</location>
    </subcellularLocation>
</comment>
<evidence type="ECO:0000313" key="5">
    <source>
        <dbReference type="EMBL" id="EPQ64389.1"/>
    </source>
</evidence>
<organism evidence="6">
    <name type="scientific">Blumeria graminis f. sp. tritici 96224</name>
    <dbReference type="NCBI Taxonomy" id="1268274"/>
    <lineage>
        <taxon>Eukaryota</taxon>
        <taxon>Fungi</taxon>
        <taxon>Dikarya</taxon>
        <taxon>Ascomycota</taxon>
        <taxon>Pezizomycotina</taxon>
        <taxon>Leotiomycetes</taxon>
        <taxon>Erysiphales</taxon>
        <taxon>Erysiphaceae</taxon>
        <taxon>Blumeria</taxon>
    </lineage>
</organism>
<keyword evidence="4" id="KW-0732">Signal</keyword>
<feature type="chain" id="PRO_5044538292" evidence="4">
    <location>
        <begin position="17"/>
        <end position="135"/>
    </location>
</feature>
<dbReference type="InterPro" id="IPR010829">
    <property type="entry name" value="Cerato-platanin"/>
</dbReference>
<dbReference type="CDD" id="cd22778">
    <property type="entry name" value="DPBB_CEPL-like"/>
    <property type="match status" value="1"/>
</dbReference>
<evidence type="ECO:0000256" key="3">
    <source>
        <dbReference type="ARBA" id="ARBA00022525"/>
    </source>
</evidence>
<comment type="similarity">
    <text evidence="2">Belongs to the cerato-platanin family.</text>
</comment>
<proteinExistence type="inferred from homology"/>
<dbReference type="Proteomes" id="UP000053110">
    <property type="component" value="Unassembled WGS sequence"/>
</dbReference>
<dbReference type="SMR" id="A0A061HI02"/>
<name>A0A061HI02_BLUGR</name>
<evidence type="ECO:0000313" key="7">
    <source>
        <dbReference type="Proteomes" id="UP000053110"/>
    </source>
</evidence>
<gene>
    <name evidence="5" type="ORF">BGT96224_2403</name>
    <name evidence="6" type="ORF">BGT96224V2_LOCUS4807</name>
</gene>
<dbReference type="OrthoDB" id="4898945at2759"/>
<keyword evidence="3" id="KW-0964">Secreted</keyword>
<dbReference type="EMBL" id="UIGY01000135">
    <property type="protein sequence ID" value="SUZ11640.1"/>
    <property type="molecule type" value="Genomic_DNA"/>
</dbReference>
<evidence type="ECO:0000256" key="2">
    <source>
        <dbReference type="ARBA" id="ARBA00010421"/>
    </source>
</evidence>
<reference evidence="5" key="2">
    <citation type="submission" date="2013-01" db="EMBL/GenBank/DDBJ databases">
        <title>The wheat powdery mildew genome reveals unique evolution of an obligate biotroph.</title>
        <authorList>
            <person name="Oberhaensli S."/>
            <person name="Wicker T."/>
            <person name="Keller B."/>
        </authorList>
    </citation>
    <scope>NUCLEOTIDE SEQUENCE</scope>
    <source>
        <strain evidence="5">96224</strain>
    </source>
</reference>
<reference evidence="6" key="3">
    <citation type="submission" date="2018-07" db="EMBL/GenBank/DDBJ databases">
        <authorList>
            <person name="Quirk P.G."/>
            <person name="Krulwich T.A."/>
        </authorList>
    </citation>
    <scope>NUCLEOTIDE SEQUENCE</scope>
    <source>
        <strain evidence="6">96224</strain>
    </source>
</reference>
<feature type="signal peptide" evidence="4">
    <location>
        <begin position="1"/>
        <end position="16"/>
    </location>
</feature>
<dbReference type="SUPFAM" id="SSF50685">
    <property type="entry name" value="Barwin-like endoglucanases"/>
    <property type="match status" value="1"/>
</dbReference>
<sequence length="135" mass="13914">MKIFSSLIGFCAGAAAISVSFDSGYDERDRGLDTVSCSDGSHGLLTRGYTTQSSLPSFPLIGGTSFINGWNSASCGSCWTLTYNGSSINVLAMDHATDGFNIARAAMQKLAGSAGVAMGRIEATYTETNASACGI</sequence>
<dbReference type="InterPro" id="IPR036908">
    <property type="entry name" value="RlpA-like_sf"/>
</dbReference>
<dbReference type="HOGENOM" id="CLU_111635_0_0_1"/>
<dbReference type="GO" id="GO:0005576">
    <property type="term" value="C:extracellular region"/>
    <property type="evidence" value="ECO:0007669"/>
    <property type="project" value="UniProtKB-SubCell"/>
</dbReference>
<protein>
    <submittedName>
        <fullName evidence="6">Bgt-2403</fullName>
    </submittedName>
    <submittedName>
        <fullName evidence="5">Cerato-platanin</fullName>
    </submittedName>
</protein>
<dbReference type="Pfam" id="PF07249">
    <property type="entry name" value="Cerato-platanin"/>
    <property type="match status" value="1"/>
</dbReference>
<reference evidence="7" key="1">
    <citation type="journal article" date="2013" name="Nat. Genet.">
        <title>The wheat powdery mildew genome shows the unique evolution of an obligate biotroph.</title>
        <authorList>
            <person name="Wicker T."/>
            <person name="Oberhaensli S."/>
            <person name="Parlange F."/>
            <person name="Buchmann J.P."/>
            <person name="Shatalina M."/>
            <person name="Roffler S."/>
            <person name="Ben-David R."/>
            <person name="Dolezel J."/>
            <person name="Simkova H."/>
            <person name="Schulze-Lefert P."/>
            <person name="Spanu P.D."/>
            <person name="Bruggmann R."/>
            <person name="Amselem J."/>
            <person name="Quesneville H."/>
            <person name="Ver Loren van Themaat E."/>
            <person name="Paape T."/>
            <person name="Shimizu K.K."/>
            <person name="Keller B."/>
        </authorList>
    </citation>
    <scope>NUCLEOTIDE SEQUENCE [LARGE SCALE GENOMIC DNA]</scope>
    <source>
        <strain evidence="7">96224</strain>
    </source>
</reference>
<dbReference type="Gene3D" id="2.40.40.10">
    <property type="entry name" value="RlpA-like domain"/>
    <property type="match status" value="1"/>
</dbReference>